<sequence>MKAVIVLGHGSRAAEANDSLYEIVKMLKERADFSVLEPAFMGHCQPDLETSVKKLVEAGVKQIVVMPFFLYNGIHVQEDIPGDISSLQEKYAVEIRFAKNLGPDPRIVDIVLDRIQEVG</sequence>
<keyword evidence="1" id="KW-0479">Metal-binding</keyword>
<organism evidence="3 4">
    <name type="scientific">Metallumcola ferriviriculae</name>
    <dbReference type="NCBI Taxonomy" id="3039180"/>
    <lineage>
        <taxon>Bacteria</taxon>
        <taxon>Bacillati</taxon>
        <taxon>Bacillota</taxon>
        <taxon>Clostridia</taxon>
        <taxon>Neomoorellales</taxon>
        <taxon>Desulfitibacteraceae</taxon>
        <taxon>Metallumcola</taxon>
    </lineage>
</organism>
<name>A0AAU0UMK7_9FIRM</name>
<proteinExistence type="predicted"/>
<gene>
    <name evidence="3" type="ORF">MFMK1_001613</name>
</gene>
<dbReference type="InterPro" id="IPR002762">
    <property type="entry name" value="CbiX-like"/>
</dbReference>
<keyword evidence="2" id="KW-0456">Lyase</keyword>
<evidence type="ECO:0000313" key="4">
    <source>
        <dbReference type="Proteomes" id="UP001329915"/>
    </source>
</evidence>
<dbReference type="SUPFAM" id="SSF53800">
    <property type="entry name" value="Chelatase"/>
    <property type="match status" value="1"/>
</dbReference>
<dbReference type="Proteomes" id="UP001329915">
    <property type="component" value="Chromosome"/>
</dbReference>
<dbReference type="AlphaFoldDB" id="A0AAU0UMK7"/>
<dbReference type="GO" id="GO:0046872">
    <property type="term" value="F:metal ion binding"/>
    <property type="evidence" value="ECO:0007669"/>
    <property type="project" value="UniProtKB-KW"/>
</dbReference>
<dbReference type="EMBL" id="CP121694">
    <property type="protein sequence ID" value="WRO21792.1"/>
    <property type="molecule type" value="Genomic_DNA"/>
</dbReference>
<evidence type="ECO:0000313" key="3">
    <source>
        <dbReference type="EMBL" id="WRO21792.1"/>
    </source>
</evidence>
<dbReference type="InterPro" id="IPR050963">
    <property type="entry name" value="Sirohydro_Cobaltochel/CbiX"/>
</dbReference>
<keyword evidence="4" id="KW-1185">Reference proteome</keyword>
<dbReference type="PANTHER" id="PTHR33542">
    <property type="entry name" value="SIROHYDROCHLORIN FERROCHELATASE, CHLOROPLASTIC"/>
    <property type="match status" value="1"/>
</dbReference>
<dbReference type="CDD" id="cd03414">
    <property type="entry name" value="CbiX_SirB_C"/>
    <property type="match status" value="1"/>
</dbReference>
<reference evidence="3 4" key="1">
    <citation type="submission" date="2023-04" db="EMBL/GenBank/DDBJ databases">
        <authorList>
            <person name="Hsu D."/>
        </authorList>
    </citation>
    <scope>NUCLEOTIDE SEQUENCE [LARGE SCALE GENOMIC DNA]</scope>
    <source>
        <strain evidence="3 4">MK1</strain>
    </source>
</reference>
<dbReference type="GO" id="GO:0016829">
    <property type="term" value="F:lyase activity"/>
    <property type="evidence" value="ECO:0007669"/>
    <property type="project" value="UniProtKB-KW"/>
</dbReference>
<evidence type="ECO:0000256" key="2">
    <source>
        <dbReference type="ARBA" id="ARBA00023239"/>
    </source>
</evidence>
<dbReference type="RefSeq" id="WP_366924622.1">
    <property type="nucleotide sequence ID" value="NZ_CP121694.1"/>
</dbReference>
<protein>
    <submittedName>
        <fullName evidence="3">Sirohydrochlorin cobaltochelatase</fullName>
    </submittedName>
</protein>
<dbReference type="KEGG" id="dbc:MFMK1_001613"/>
<evidence type="ECO:0000256" key="1">
    <source>
        <dbReference type="ARBA" id="ARBA00022723"/>
    </source>
</evidence>
<dbReference type="Pfam" id="PF01903">
    <property type="entry name" value="CbiX"/>
    <property type="match status" value="1"/>
</dbReference>
<dbReference type="Gene3D" id="3.40.50.1400">
    <property type="match status" value="1"/>
</dbReference>
<accession>A0AAU0UMK7</accession>
<dbReference type="PANTHER" id="PTHR33542:SF3">
    <property type="entry name" value="SIROHYDROCHLORIN FERROCHELATASE, CHLOROPLASTIC"/>
    <property type="match status" value="1"/>
</dbReference>